<evidence type="ECO:0000313" key="5">
    <source>
        <dbReference type="Proteomes" id="UP000052257"/>
    </source>
</evidence>
<accession>A0A9W5AUG2</accession>
<keyword evidence="1" id="KW-0472">Membrane</keyword>
<dbReference type="Proteomes" id="UP000052237">
    <property type="component" value="Unassembled WGS sequence"/>
</dbReference>
<proteinExistence type="predicted"/>
<dbReference type="EMBL" id="FAVB01000013">
    <property type="protein sequence ID" value="CUU90897.1"/>
    <property type="molecule type" value="Genomic_DNA"/>
</dbReference>
<keyword evidence="4" id="KW-1185">Reference proteome</keyword>
<evidence type="ECO:0000313" key="4">
    <source>
        <dbReference type="Proteomes" id="UP000052237"/>
    </source>
</evidence>
<dbReference type="Proteomes" id="UP000052257">
    <property type="component" value="Unassembled WGS sequence"/>
</dbReference>
<organism evidence="3 4">
    <name type="scientific">Campylobacter hyointestinalis subsp. hyointestinalis</name>
    <dbReference type="NCBI Taxonomy" id="91352"/>
    <lineage>
        <taxon>Bacteria</taxon>
        <taxon>Pseudomonadati</taxon>
        <taxon>Campylobacterota</taxon>
        <taxon>Epsilonproteobacteria</taxon>
        <taxon>Campylobacterales</taxon>
        <taxon>Campylobacteraceae</taxon>
        <taxon>Campylobacter</taxon>
    </lineage>
</organism>
<protein>
    <submittedName>
        <fullName evidence="3">Uncharacterized protein</fullName>
    </submittedName>
</protein>
<reference evidence="4 5" key="1">
    <citation type="submission" date="2015-11" db="EMBL/GenBank/DDBJ databases">
        <authorList>
            <consortium name="Pathogen Informatics"/>
        </authorList>
    </citation>
    <scope>NUCLEOTIDE SEQUENCE [LARGE SCALE GENOMIC DNA]</scope>
    <source>
        <strain evidence="3 4">006A-0059</strain>
        <strain evidence="2 5">006A-0191</strain>
    </source>
</reference>
<sequence>MESIYVFAILASILLADYIFLKWINKKQQKENK</sequence>
<accession>A0A0S4SZF0</accession>
<comment type="caution">
    <text evidence="3">The sequence shown here is derived from an EMBL/GenBank/DDBJ whole genome shotgun (WGS) entry which is preliminary data.</text>
</comment>
<evidence type="ECO:0000313" key="2">
    <source>
        <dbReference type="EMBL" id="CUU88629.1"/>
    </source>
</evidence>
<gene>
    <name evidence="3" type="ORF">ERS686654_02190</name>
    <name evidence="2" type="ORF">ERS739220_01906</name>
</gene>
<dbReference type="AlphaFoldDB" id="A0A0S4SZF0"/>
<feature type="transmembrane region" description="Helical" evidence="1">
    <location>
        <begin position="6"/>
        <end position="24"/>
    </location>
</feature>
<keyword evidence="1" id="KW-0812">Transmembrane</keyword>
<keyword evidence="1" id="KW-1133">Transmembrane helix</keyword>
<name>A0A0S4SZF0_CAMHY</name>
<evidence type="ECO:0000313" key="3">
    <source>
        <dbReference type="EMBL" id="CUU90897.1"/>
    </source>
</evidence>
<evidence type="ECO:0000256" key="1">
    <source>
        <dbReference type="SAM" id="Phobius"/>
    </source>
</evidence>
<dbReference type="EMBL" id="FAUW01000005">
    <property type="protein sequence ID" value="CUU88629.1"/>
    <property type="molecule type" value="Genomic_DNA"/>
</dbReference>